<keyword evidence="2" id="KW-1185">Reference proteome</keyword>
<evidence type="ECO:0000313" key="1">
    <source>
        <dbReference type="EMBL" id="MBU8866625.1"/>
    </source>
</evidence>
<dbReference type="EMBL" id="JAHOPC010000005">
    <property type="protein sequence ID" value="MBU8866625.1"/>
    <property type="molecule type" value="Genomic_DNA"/>
</dbReference>
<evidence type="ECO:0000313" key="2">
    <source>
        <dbReference type="Proteomes" id="UP000824166"/>
    </source>
</evidence>
<protein>
    <submittedName>
        <fullName evidence="1">PD-(D/E)XK motif protein</fullName>
    </submittedName>
</protein>
<sequence>MRETSGSVFDYLAKDVSTSGRFHSRKSGVVAANGDVLHAVDTSGHPTVLVPLGETKDGPLAWQSKSLQLQTLELAAEETQTPFVVLRCLDSNLNHQFGLLVDDILDAIELEPDRAANAVSVSLHRWRNLFEVAVDAILGTTQLSGLLAELIFLGELVAIHGPTAITAWKGPEGSRHDFVFKDCSVEVKATTNHNNLVVTIHGGRQLSLLESGNLYLRAFQLEPSPNGISVPEKIEHLIAAGISRIALFTALRNIHYYDADSTAYEKIRFLVLSEKSYLVNEDFPRIAPETLVPAGIIDRLSNISYSLDLGQLEHIDHDVSTVALASTGAP</sequence>
<dbReference type="Pfam" id="PF14390">
    <property type="entry name" value="DUF4420"/>
    <property type="match status" value="1"/>
</dbReference>
<proteinExistence type="predicted"/>
<dbReference type="RefSeq" id="WP_216924770.1">
    <property type="nucleotide sequence ID" value="NZ_JAHOPC010000005.1"/>
</dbReference>
<accession>A0ABS6I4F8</accession>
<comment type="caution">
    <text evidence="1">The sequence shown here is derived from an EMBL/GenBank/DDBJ whole genome shotgun (WGS) entry which is preliminary data.</text>
</comment>
<gene>
    <name evidence="1" type="ORF">KSW38_10020</name>
</gene>
<reference evidence="1 2" key="1">
    <citation type="submission" date="2021-06" db="EMBL/GenBank/DDBJ databases">
        <authorList>
            <person name="Jeong J.W."/>
        </authorList>
    </citation>
    <scope>NUCLEOTIDE SEQUENCE [LARGE SCALE GENOMIC DNA]</scope>
    <source>
        <strain evidence="1 2">MMS21-TAE1-1</strain>
    </source>
</reference>
<organism evidence="1 2">
    <name type="scientific">Paenarthrobacter aromaticivorans</name>
    <dbReference type="NCBI Taxonomy" id="2849150"/>
    <lineage>
        <taxon>Bacteria</taxon>
        <taxon>Bacillati</taxon>
        <taxon>Actinomycetota</taxon>
        <taxon>Actinomycetes</taxon>
        <taxon>Micrococcales</taxon>
        <taxon>Micrococcaceae</taxon>
        <taxon>Paenarthrobacter</taxon>
    </lineage>
</organism>
<name>A0ABS6I4F8_9MICC</name>
<dbReference type="InterPro" id="IPR025534">
    <property type="entry name" value="DUF4420"/>
</dbReference>
<dbReference type="Proteomes" id="UP000824166">
    <property type="component" value="Unassembled WGS sequence"/>
</dbReference>